<dbReference type="PROSITE" id="PS51142">
    <property type="entry name" value="NAS"/>
    <property type="match status" value="1"/>
</dbReference>
<keyword evidence="6" id="KW-1185">Reference proteome</keyword>
<sequence length="338" mass="37471">MGNVLKSENRESREHTTTSSTLQTPPRTPTITATSAQTLASEIHDIYHTLSKLPDLSPGTTINPLLTRLVNLCIVPYSHEFITYFFGIENIHTLCEQLQSLCATAEGELERFWARNIIEESKQSKATATNDLLNTFPYYQNYLDLSQIECSTLSAFLPPSSTSPQKFAFIGSGPLPLTSLCILDIYPSAHVHNIDRDISALQISQRLCEQLGNTERMSFACTDISLEDNVGTENTKWDEFDVVFLAALVGMDTQSKLSILESIARKLRPGALVVARSAKGLRSVLYPILEISGAMESIGLETLIEVHPWTKVSFDLADCMPSRQGQVHILIFLSFGLI</sequence>
<evidence type="ECO:0000256" key="4">
    <source>
        <dbReference type="SAM" id="MobiDB-lite"/>
    </source>
</evidence>
<evidence type="ECO:0000313" key="5">
    <source>
        <dbReference type="EMBL" id="KZM20782.1"/>
    </source>
</evidence>
<evidence type="ECO:0000256" key="3">
    <source>
        <dbReference type="ARBA" id="ARBA00022691"/>
    </source>
</evidence>
<feature type="region of interest" description="Disordered" evidence="4">
    <location>
        <begin position="1"/>
        <end position="30"/>
    </location>
</feature>
<accession>A0A162ZSD2</accession>
<dbReference type="STRING" id="5454.A0A162ZSD2"/>
<dbReference type="Proteomes" id="UP000076837">
    <property type="component" value="Unassembled WGS sequence"/>
</dbReference>
<dbReference type="EMBL" id="JYNV01000270">
    <property type="protein sequence ID" value="KZM20782.1"/>
    <property type="molecule type" value="Genomic_DNA"/>
</dbReference>
<dbReference type="OrthoDB" id="1858069at2759"/>
<dbReference type="InterPro" id="IPR029063">
    <property type="entry name" value="SAM-dependent_MTases_sf"/>
</dbReference>
<keyword evidence="3" id="KW-0949">S-adenosyl-L-methionine</keyword>
<evidence type="ECO:0000313" key="6">
    <source>
        <dbReference type="Proteomes" id="UP000076837"/>
    </source>
</evidence>
<dbReference type="AlphaFoldDB" id="A0A162ZSD2"/>
<keyword evidence="2" id="KW-0808">Transferase</keyword>
<comment type="similarity">
    <text evidence="1">Belongs to the nicotianamine synthase (NAS)-like family.</text>
</comment>
<dbReference type="GO" id="GO:0030410">
    <property type="term" value="F:nicotianamine synthase activity"/>
    <property type="evidence" value="ECO:0007669"/>
    <property type="project" value="InterPro"/>
</dbReference>
<evidence type="ECO:0000256" key="1">
    <source>
        <dbReference type="ARBA" id="ARBA00007009"/>
    </source>
</evidence>
<proteinExistence type="inferred from homology"/>
<reference evidence="5 6" key="1">
    <citation type="journal article" date="2016" name="Sci. Rep.">
        <title>Draft genome sequencing and secretome analysis of fungal phytopathogen Ascochyta rabiei provides insight into the necrotrophic effector repertoire.</title>
        <authorList>
            <person name="Verma S."/>
            <person name="Gazara R.K."/>
            <person name="Nizam S."/>
            <person name="Parween S."/>
            <person name="Chattopadhyay D."/>
            <person name="Verma P.K."/>
        </authorList>
    </citation>
    <scope>NUCLEOTIDE SEQUENCE [LARGE SCALE GENOMIC DNA]</scope>
    <source>
        <strain evidence="5 6">ArDII</strain>
    </source>
</reference>
<feature type="compositionally biased region" description="Basic and acidic residues" evidence="4">
    <location>
        <begin position="7"/>
        <end position="16"/>
    </location>
</feature>
<comment type="caution">
    <text evidence="5">The sequence shown here is derived from an EMBL/GenBank/DDBJ whole genome shotgun (WGS) entry which is preliminary data.</text>
</comment>
<dbReference type="GO" id="GO:0030418">
    <property type="term" value="P:nicotianamine biosynthetic process"/>
    <property type="evidence" value="ECO:0007669"/>
    <property type="project" value="InterPro"/>
</dbReference>
<dbReference type="Pfam" id="PF03059">
    <property type="entry name" value="NAS"/>
    <property type="match status" value="1"/>
</dbReference>
<name>A0A162ZSD2_DIDRA</name>
<dbReference type="SUPFAM" id="SSF53335">
    <property type="entry name" value="S-adenosyl-L-methionine-dependent methyltransferases"/>
    <property type="match status" value="1"/>
</dbReference>
<dbReference type="PANTHER" id="PTHR32266:SF12">
    <property type="entry name" value="NICOTIANAMINE SYNTHASE 3"/>
    <property type="match status" value="1"/>
</dbReference>
<dbReference type="InterPro" id="IPR004298">
    <property type="entry name" value="Nicotian_synth"/>
</dbReference>
<organism evidence="5 6">
    <name type="scientific">Didymella rabiei</name>
    <name type="common">Chickpea ascochyta blight fungus</name>
    <name type="synonym">Mycosphaerella rabiei</name>
    <dbReference type="NCBI Taxonomy" id="5454"/>
    <lineage>
        <taxon>Eukaryota</taxon>
        <taxon>Fungi</taxon>
        <taxon>Dikarya</taxon>
        <taxon>Ascomycota</taxon>
        <taxon>Pezizomycotina</taxon>
        <taxon>Dothideomycetes</taxon>
        <taxon>Pleosporomycetidae</taxon>
        <taxon>Pleosporales</taxon>
        <taxon>Pleosporineae</taxon>
        <taxon>Didymellaceae</taxon>
        <taxon>Ascochyta</taxon>
    </lineage>
</organism>
<dbReference type="CDD" id="cd02440">
    <property type="entry name" value="AdoMet_MTases"/>
    <property type="match status" value="1"/>
</dbReference>
<protein>
    <submittedName>
        <fullName evidence="5">Nicotianamine synthase</fullName>
    </submittedName>
</protein>
<gene>
    <name evidence="5" type="ORF">ST47_g8095</name>
</gene>
<evidence type="ECO:0000256" key="2">
    <source>
        <dbReference type="ARBA" id="ARBA00022679"/>
    </source>
</evidence>
<dbReference type="PANTHER" id="PTHR32266">
    <property type="entry name" value="NICOTIANAMINE SYNTHASE 3"/>
    <property type="match status" value="1"/>
</dbReference>
<dbReference type="Gene3D" id="3.40.50.150">
    <property type="entry name" value="Vaccinia Virus protein VP39"/>
    <property type="match status" value="1"/>
</dbReference>